<keyword evidence="2" id="KW-0719">Serine esterase</keyword>
<keyword evidence="8" id="KW-1185">Reference proteome</keyword>
<dbReference type="InterPro" id="IPR002018">
    <property type="entry name" value="CarbesteraseB"/>
</dbReference>
<keyword evidence="4" id="KW-0325">Glycoprotein</keyword>
<evidence type="ECO:0000259" key="6">
    <source>
        <dbReference type="Pfam" id="PF00135"/>
    </source>
</evidence>
<organism evidence="7 8">
    <name type="scientific">Allacma fusca</name>
    <dbReference type="NCBI Taxonomy" id="39272"/>
    <lineage>
        <taxon>Eukaryota</taxon>
        <taxon>Metazoa</taxon>
        <taxon>Ecdysozoa</taxon>
        <taxon>Arthropoda</taxon>
        <taxon>Hexapoda</taxon>
        <taxon>Collembola</taxon>
        <taxon>Symphypleona</taxon>
        <taxon>Sminthuridae</taxon>
        <taxon>Allacma</taxon>
    </lineage>
</organism>
<comment type="caution">
    <text evidence="7">The sequence shown here is derived from an EMBL/GenBank/DDBJ whole genome shotgun (WGS) entry which is preliminary data.</text>
</comment>
<gene>
    <name evidence="7" type="ORF">AFUS01_LOCUS46995</name>
</gene>
<accession>A0A8J2Q2C8</accession>
<keyword evidence="3 5" id="KW-0378">Hydrolase</keyword>
<evidence type="ECO:0000256" key="3">
    <source>
        <dbReference type="ARBA" id="ARBA00022801"/>
    </source>
</evidence>
<dbReference type="OrthoDB" id="19653at2759"/>
<protein>
    <recommendedName>
        <fullName evidence="5">Carboxylic ester hydrolase</fullName>
        <ecNumber evidence="5">3.1.1.-</ecNumber>
    </recommendedName>
</protein>
<sequence length="530" mass="60598">MQGKILLSRAGRNFTAFLQVPYGQAERFSTPTIAPKWEGTLQATEYSHECAQMMWVTYELLGKEDCLSLHVFTPNIKGNFPTIVYFHAGGFSLGTANTFGAEYFMDEDVVVVMVNYRLGPFGFLSTLDEVLPGNYGLKDQQLSLRWVQENVRRFGGDPTSVTIMGNSAGGASVNYQMMSPLSKDLFHGAIAQSGSSLNPWARSTNPREMSKRFGKILNCPFENSQIYRDCLMQKSTKDILSAIKHLEQWSYDPFTPFGPVVEPDLPGAFLTEEPAVLMETGRFNQVPLIAGVDEDEGILMHASFIFSKPELLDEFNRDWKRVYPITLMLDEVYTNFDAETQIELSEKIRQYYFNNTDVTEDDSEIKQKFINVFSDRFFFHGIRKAAILMGKHVPVYLYMFAHNRGDYSVTKFFGIDENYGVSHGDEVSFQFANSFNLAPEFVRGSVAEQVSKNFVKLWTSFAREKFPAALWGSDQGWMALTKPEIEGKQPIRYYRIDADTSLVEESFTKRMEFWEELLKEEHVQRINDEL</sequence>
<dbReference type="PROSITE" id="PS00122">
    <property type="entry name" value="CARBOXYLESTERASE_B_1"/>
    <property type="match status" value="1"/>
</dbReference>
<proteinExistence type="inferred from homology"/>
<dbReference type="GO" id="GO:0052689">
    <property type="term" value="F:carboxylic ester hydrolase activity"/>
    <property type="evidence" value="ECO:0007669"/>
    <property type="project" value="UniProtKB-KW"/>
</dbReference>
<dbReference type="AlphaFoldDB" id="A0A8J2Q2C8"/>
<dbReference type="Proteomes" id="UP000708208">
    <property type="component" value="Unassembled WGS sequence"/>
</dbReference>
<evidence type="ECO:0000313" key="7">
    <source>
        <dbReference type="EMBL" id="CAG7837972.1"/>
    </source>
</evidence>
<evidence type="ECO:0000256" key="2">
    <source>
        <dbReference type="ARBA" id="ARBA00022487"/>
    </source>
</evidence>
<evidence type="ECO:0000256" key="1">
    <source>
        <dbReference type="ARBA" id="ARBA00005964"/>
    </source>
</evidence>
<dbReference type="Pfam" id="PF00135">
    <property type="entry name" value="COesterase"/>
    <property type="match status" value="1"/>
</dbReference>
<name>A0A8J2Q2C8_9HEXA</name>
<feature type="domain" description="Carboxylesterase type B" evidence="6">
    <location>
        <begin position="2"/>
        <end position="514"/>
    </location>
</feature>
<evidence type="ECO:0000256" key="5">
    <source>
        <dbReference type="RuleBase" id="RU361235"/>
    </source>
</evidence>
<evidence type="ECO:0000313" key="8">
    <source>
        <dbReference type="Proteomes" id="UP000708208"/>
    </source>
</evidence>
<dbReference type="EMBL" id="CAJVCH010571613">
    <property type="protein sequence ID" value="CAG7837972.1"/>
    <property type="molecule type" value="Genomic_DNA"/>
</dbReference>
<reference evidence="7" key="1">
    <citation type="submission" date="2021-06" db="EMBL/GenBank/DDBJ databases">
        <authorList>
            <person name="Hodson N. C."/>
            <person name="Mongue J. A."/>
            <person name="Jaron S. K."/>
        </authorList>
    </citation>
    <scope>NUCLEOTIDE SEQUENCE</scope>
</reference>
<dbReference type="InterPro" id="IPR019826">
    <property type="entry name" value="Carboxylesterase_B_AS"/>
</dbReference>
<comment type="similarity">
    <text evidence="1 5">Belongs to the type-B carboxylesterase/lipase family.</text>
</comment>
<dbReference type="PANTHER" id="PTHR43142:SF1">
    <property type="entry name" value="CARBOXYLIC ESTER HYDROLASE"/>
    <property type="match status" value="1"/>
</dbReference>
<evidence type="ECO:0000256" key="4">
    <source>
        <dbReference type="ARBA" id="ARBA00023180"/>
    </source>
</evidence>
<dbReference type="EC" id="3.1.1.-" evidence="5"/>
<dbReference type="PANTHER" id="PTHR43142">
    <property type="entry name" value="CARBOXYLIC ESTER HYDROLASE"/>
    <property type="match status" value="1"/>
</dbReference>